<evidence type="ECO:0000256" key="6">
    <source>
        <dbReference type="PIRSR" id="PIRSR606689-1"/>
    </source>
</evidence>
<dbReference type="GO" id="GO:0005525">
    <property type="term" value="F:GTP binding"/>
    <property type="evidence" value="ECO:0007669"/>
    <property type="project" value="UniProtKB-KW"/>
</dbReference>
<keyword evidence="7" id="KW-0460">Magnesium</keyword>
<evidence type="ECO:0000313" key="9">
    <source>
        <dbReference type="EMBL" id="CAE0496405.1"/>
    </source>
</evidence>
<evidence type="ECO:0000256" key="5">
    <source>
        <dbReference type="ARBA" id="ARBA00023134"/>
    </source>
</evidence>
<dbReference type="Pfam" id="PF00025">
    <property type="entry name" value="Arf"/>
    <property type="match status" value="1"/>
</dbReference>
<keyword evidence="4" id="KW-0931">ER-Golgi transport</keyword>
<feature type="binding site" evidence="7">
    <location>
        <position position="55"/>
    </location>
    <ligand>
        <name>Mg(2+)</name>
        <dbReference type="ChEBI" id="CHEBI:18420"/>
    </ligand>
</feature>
<proteinExistence type="inferred from homology"/>
<keyword evidence="3 6" id="KW-0547">Nucleotide-binding</keyword>
<dbReference type="PANTHER" id="PTHR45909:SF1">
    <property type="entry name" value="ADP-RIBOSYLATION FACTOR-RELATED PROTEIN 1"/>
    <property type="match status" value="1"/>
</dbReference>
<dbReference type="SUPFAM" id="SSF52540">
    <property type="entry name" value="P-loop containing nucleoside triphosphate hydrolases"/>
    <property type="match status" value="1"/>
</dbReference>
<dbReference type="FunFam" id="3.40.50.300:FF:001166">
    <property type="entry name" value="ADP-ribosylation factor D"/>
    <property type="match status" value="1"/>
</dbReference>
<dbReference type="GO" id="GO:0005794">
    <property type="term" value="C:Golgi apparatus"/>
    <property type="evidence" value="ECO:0007669"/>
    <property type="project" value="TreeGrafter"/>
</dbReference>
<dbReference type="InterPro" id="IPR024156">
    <property type="entry name" value="Small_GTPase_ARF"/>
</dbReference>
<keyword evidence="7" id="KW-0479">Metal-binding</keyword>
<evidence type="ECO:0000256" key="4">
    <source>
        <dbReference type="ARBA" id="ARBA00022892"/>
    </source>
</evidence>
<dbReference type="Gene3D" id="3.40.50.300">
    <property type="entry name" value="P-loop containing nucleotide triphosphate hydrolases"/>
    <property type="match status" value="1"/>
</dbReference>
<dbReference type="SMART" id="SM00177">
    <property type="entry name" value="ARF"/>
    <property type="match status" value="1"/>
</dbReference>
<dbReference type="AlphaFoldDB" id="A0A7S3QXH7"/>
<organism evidence="9">
    <name type="scientific">Dunaliella tertiolecta</name>
    <name type="common">Green alga</name>
    <dbReference type="NCBI Taxonomy" id="3047"/>
    <lineage>
        <taxon>Eukaryota</taxon>
        <taxon>Viridiplantae</taxon>
        <taxon>Chlorophyta</taxon>
        <taxon>core chlorophytes</taxon>
        <taxon>Chlorophyceae</taxon>
        <taxon>CS clade</taxon>
        <taxon>Chlamydomonadales</taxon>
        <taxon>Dunaliellaceae</taxon>
        <taxon>Dunaliella</taxon>
    </lineage>
</organism>
<gene>
    <name evidence="9" type="ORF">DTER00134_LOCUS11478</name>
</gene>
<keyword evidence="2" id="KW-0449">Lipoprotein</keyword>
<feature type="binding site" evidence="7">
    <location>
        <position position="31"/>
    </location>
    <ligand>
        <name>Mg(2+)</name>
        <dbReference type="ChEBI" id="CHEBI:18420"/>
    </ligand>
</feature>
<feature type="binding site" evidence="6">
    <location>
        <begin position="133"/>
        <end position="136"/>
    </location>
    <ligand>
        <name>GTP</name>
        <dbReference type="ChEBI" id="CHEBI:37565"/>
    </ligand>
</feature>
<dbReference type="PRINTS" id="PR00328">
    <property type="entry name" value="SAR1GTPBP"/>
</dbReference>
<evidence type="ECO:0000256" key="1">
    <source>
        <dbReference type="ARBA" id="ARBA00010290"/>
    </source>
</evidence>
<keyword evidence="4" id="KW-0813">Transport</keyword>
<reference evidence="9" key="1">
    <citation type="submission" date="2021-01" db="EMBL/GenBank/DDBJ databases">
        <authorList>
            <person name="Corre E."/>
            <person name="Pelletier E."/>
            <person name="Niang G."/>
            <person name="Scheremetjew M."/>
            <person name="Finn R."/>
            <person name="Kale V."/>
            <person name="Holt S."/>
            <person name="Cochrane G."/>
            <person name="Meng A."/>
            <person name="Brown T."/>
            <person name="Cohen L."/>
        </authorList>
    </citation>
    <scope>NUCLEOTIDE SEQUENCE</scope>
    <source>
        <strain evidence="9">CCMP1320</strain>
    </source>
</reference>
<accession>A0A7S3QXH7</accession>
<comment type="similarity">
    <text evidence="1 8">Belongs to the small GTPase superfamily. Arf family.</text>
</comment>
<feature type="binding site" evidence="6">
    <location>
        <position position="77"/>
    </location>
    <ligand>
        <name>GTP</name>
        <dbReference type="ChEBI" id="CHEBI:37565"/>
    </ligand>
</feature>
<dbReference type="InterPro" id="IPR006689">
    <property type="entry name" value="Small_GTPase_ARF/SAR"/>
</dbReference>
<keyword evidence="5 6" id="KW-0342">GTP-binding</keyword>
<dbReference type="SMART" id="SM00178">
    <property type="entry name" value="SAR"/>
    <property type="match status" value="1"/>
</dbReference>
<keyword evidence="2" id="KW-0519">Myristate</keyword>
<dbReference type="GO" id="GO:0006886">
    <property type="term" value="P:intracellular protein transport"/>
    <property type="evidence" value="ECO:0007669"/>
    <property type="project" value="TreeGrafter"/>
</dbReference>
<dbReference type="GO" id="GO:0043001">
    <property type="term" value="P:Golgi to plasma membrane protein transport"/>
    <property type="evidence" value="ECO:0007669"/>
    <property type="project" value="TreeGrafter"/>
</dbReference>
<protein>
    <submittedName>
        <fullName evidence="9">Uncharacterized protein</fullName>
    </submittedName>
</protein>
<dbReference type="GO" id="GO:0003924">
    <property type="term" value="F:GTPase activity"/>
    <property type="evidence" value="ECO:0007669"/>
    <property type="project" value="InterPro"/>
</dbReference>
<dbReference type="EMBL" id="HBIP01019336">
    <property type="protein sequence ID" value="CAE0496405.1"/>
    <property type="molecule type" value="Transcribed_RNA"/>
</dbReference>
<dbReference type="PROSITE" id="PS51417">
    <property type="entry name" value="ARF"/>
    <property type="match status" value="1"/>
</dbReference>
<evidence type="ECO:0000256" key="3">
    <source>
        <dbReference type="ARBA" id="ARBA00022741"/>
    </source>
</evidence>
<evidence type="ECO:0000256" key="8">
    <source>
        <dbReference type="RuleBase" id="RU003925"/>
    </source>
</evidence>
<feature type="binding site" evidence="6">
    <location>
        <begin position="24"/>
        <end position="31"/>
    </location>
    <ligand>
        <name>GTP</name>
        <dbReference type="ChEBI" id="CHEBI:37565"/>
    </ligand>
</feature>
<sequence>MFTLMYGLWEYLFRKDVYQMLILGLDKAGKTNVLEHLKTMYTTLVGLDPGKILPTVGLNVGRLDAKGQSIVLWDLGGQPALQSIWDKYYAESHAVIFVVDAANPARFAESKAAFDRMRSSSQLAEAPLLVMANKQDLEGAVGVSEISEFFGIGKTVPPDAPPMKVVPVCAYTGQGLKESIEWLVHAVRISPRLQRLRVSNA</sequence>
<dbReference type="PANTHER" id="PTHR45909">
    <property type="entry name" value="ADP-RIBOSYLATION FACTOR-RELATED PROTEIN 1"/>
    <property type="match status" value="1"/>
</dbReference>
<dbReference type="GO" id="GO:0046872">
    <property type="term" value="F:metal ion binding"/>
    <property type="evidence" value="ECO:0007669"/>
    <property type="project" value="UniProtKB-KW"/>
</dbReference>
<dbReference type="InterPro" id="IPR005225">
    <property type="entry name" value="Small_GTP-bd"/>
</dbReference>
<dbReference type="InterPro" id="IPR027417">
    <property type="entry name" value="P-loop_NTPase"/>
</dbReference>
<dbReference type="GO" id="GO:0034067">
    <property type="term" value="P:protein localization to Golgi apparatus"/>
    <property type="evidence" value="ECO:0007669"/>
    <property type="project" value="TreeGrafter"/>
</dbReference>
<evidence type="ECO:0000256" key="7">
    <source>
        <dbReference type="PIRSR" id="PIRSR606689-2"/>
    </source>
</evidence>
<evidence type="ECO:0000256" key="2">
    <source>
        <dbReference type="ARBA" id="ARBA00022707"/>
    </source>
</evidence>
<dbReference type="NCBIfam" id="TIGR00231">
    <property type="entry name" value="small_GTP"/>
    <property type="match status" value="1"/>
</dbReference>
<name>A0A7S3QXH7_DUNTE</name>